<evidence type="ECO:0000313" key="2">
    <source>
        <dbReference type="Proteomes" id="UP000054166"/>
    </source>
</evidence>
<accession>A0A0C3B5Y3</accession>
<name>A0A0C3B5Y3_PILCF</name>
<protein>
    <submittedName>
        <fullName evidence="1">Uncharacterized protein</fullName>
    </submittedName>
</protein>
<dbReference type="Proteomes" id="UP000054166">
    <property type="component" value="Unassembled WGS sequence"/>
</dbReference>
<proteinExistence type="predicted"/>
<dbReference type="HOGENOM" id="CLU_2942636_0_0_1"/>
<reference evidence="2" key="2">
    <citation type="submission" date="2015-01" db="EMBL/GenBank/DDBJ databases">
        <title>Evolutionary Origins and Diversification of the Mycorrhizal Mutualists.</title>
        <authorList>
            <consortium name="DOE Joint Genome Institute"/>
            <consortium name="Mycorrhizal Genomics Consortium"/>
            <person name="Kohler A."/>
            <person name="Kuo A."/>
            <person name="Nagy L.G."/>
            <person name="Floudas D."/>
            <person name="Copeland A."/>
            <person name="Barry K.W."/>
            <person name="Cichocki N."/>
            <person name="Veneault-Fourrey C."/>
            <person name="LaButti K."/>
            <person name="Lindquist E.A."/>
            <person name="Lipzen A."/>
            <person name="Lundell T."/>
            <person name="Morin E."/>
            <person name="Murat C."/>
            <person name="Riley R."/>
            <person name="Ohm R."/>
            <person name="Sun H."/>
            <person name="Tunlid A."/>
            <person name="Henrissat B."/>
            <person name="Grigoriev I.V."/>
            <person name="Hibbett D.S."/>
            <person name="Martin F."/>
        </authorList>
    </citation>
    <scope>NUCLEOTIDE SEQUENCE [LARGE SCALE GENOMIC DNA]</scope>
    <source>
        <strain evidence="2">F 1598</strain>
    </source>
</reference>
<sequence length="60" mass="6888">MHSNGTLRPMNFMQYNMRTPRVSAESTPAYIGTSIKLHLQLNIICEFASPIIYLKILQFS</sequence>
<dbReference type="EMBL" id="KN833111">
    <property type="protein sequence ID" value="KIM72702.1"/>
    <property type="molecule type" value="Genomic_DNA"/>
</dbReference>
<organism evidence="1 2">
    <name type="scientific">Piloderma croceum (strain F 1598)</name>
    <dbReference type="NCBI Taxonomy" id="765440"/>
    <lineage>
        <taxon>Eukaryota</taxon>
        <taxon>Fungi</taxon>
        <taxon>Dikarya</taxon>
        <taxon>Basidiomycota</taxon>
        <taxon>Agaricomycotina</taxon>
        <taxon>Agaricomycetes</taxon>
        <taxon>Agaricomycetidae</taxon>
        <taxon>Atheliales</taxon>
        <taxon>Atheliaceae</taxon>
        <taxon>Piloderma</taxon>
    </lineage>
</organism>
<dbReference type="AlphaFoldDB" id="A0A0C3B5Y3"/>
<gene>
    <name evidence="1" type="ORF">PILCRDRAFT_15873</name>
</gene>
<evidence type="ECO:0000313" key="1">
    <source>
        <dbReference type="EMBL" id="KIM72702.1"/>
    </source>
</evidence>
<reference evidence="1 2" key="1">
    <citation type="submission" date="2014-04" db="EMBL/GenBank/DDBJ databases">
        <authorList>
            <consortium name="DOE Joint Genome Institute"/>
            <person name="Kuo A."/>
            <person name="Tarkka M."/>
            <person name="Buscot F."/>
            <person name="Kohler A."/>
            <person name="Nagy L.G."/>
            <person name="Floudas D."/>
            <person name="Copeland A."/>
            <person name="Barry K.W."/>
            <person name="Cichocki N."/>
            <person name="Veneault-Fourrey C."/>
            <person name="LaButti K."/>
            <person name="Lindquist E.A."/>
            <person name="Lipzen A."/>
            <person name="Lundell T."/>
            <person name="Morin E."/>
            <person name="Murat C."/>
            <person name="Sun H."/>
            <person name="Tunlid A."/>
            <person name="Henrissat B."/>
            <person name="Grigoriev I.V."/>
            <person name="Hibbett D.S."/>
            <person name="Martin F."/>
            <person name="Nordberg H.P."/>
            <person name="Cantor M.N."/>
            <person name="Hua S.X."/>
        </authorList>
    </citation>
    <scope>NUCLEOTIDE SEQUENCE [LARGE SCALE GENOMIC DNA]</scope>
    <source>
        <strain evidence="1 2">F 1598</strain>
    </source>
</reference>
<dbReference type="InParanoid" id="A0A0C3B5Y3"/>
<keyword evidence="2" id="KW-1185">Reference proteome</keyword>